<dbReference type="Pfam" id="PF14291">
    <property type="entry name" value="DUF4371"/>
    <property type="match status" value="1"/>
</dbReference>
<dbReference type="AlphaFoldDB" id="A0A1X7SH18"/>
<feature type="domain" description="DUF4371" evidence="1">
    <location>
        <begin position="1"/>
        <end position="104"/>
    </location>
</feature>
<dbReference type="PANTHER" id="PTHR45749:SF37">
    <property type="entry name" value="OS05G0311600 PROTEIN"/>
    <property type="match status" value="1"/>
</dbReference>
<reference evidence="2" key="1">
    <citation type="submission" date="2017-05" db="UniProtKB">
        <authorList>
            <consortium name="EnsemblMetazoa"/>
        </authorList>
    </citation>
    <scope>IDENTIFICATION</scope>
</reference>
<protein>
    <recommendedName>
        <fullName evidence="1">DUF4371 domain-containing protein</fullName>
    </recommendedName>
</protein>
<proteinExistence type="predicted"/>
<organism evidence="2">
    <name type="scientific">Amphimedon queenslandica</name>
    <name type="common">Sponge</name>
    <dbReference type="NCBI Taxonomy" id="400682"/>
    <lineage>
        <taxon>Eukaryota</taxon>
        <taxon>Metazoa</taxon>
        <taxon>Porifera</taxon>
        <taxon>Demospongiae</taxon>
        <taxon>Heteroscleromorpha</taxon>
        <taxon>Haplosclerida</taxon>
        <taxon>Niphatidae</taxon>
        <taxon>Amphimedon</taxon>
    </lineage>
</organism>
<dbReference type="OrthoDB" id="10051404at2759"/>
<dbReference type="PANTHER" id="PTHR45749">
    <property type="match status" value="1"/>
</dbReference>
<dbReference type="STRING" id="400682.A0A1X7SH18"/>
<accession>A0A1X7SH18</accession>
<sequence>IPLRGHLEVEHDDSLINVGNFLSFLKLHSRHIELLQSRMISGPKNATLLSHDYQNSMLSILAKSVMDYIINEVKEARYFTIMVDETKDISIKEQLALILCYVLKGVIH</sequence>
<name>A0A1X7SH18_AMPQE</name>
<dbReference type="InterPro" id="IPR025398">
    <property type="entry name" value="DUF4371"/>
</dbReference>
<evidence type="ECO:0000259" key="1">
    <source>
        <dbReference type="Pfam" id="PF14291"/>
    </source>
</evidence>
<dbReference type="EnsemblMetazoa" id="Aqu2.1.01385_001">
    <property type="protein sequence ID" value="Aqu2.1.01385_001"/>
    <property type="gene ID" value="Aqu2.1.01385"/>
</dbReference>
<dbReference type="InParanoid" id="A0A1X7SH18"/>
<evidence type="ECO:0000313" key="2">
    <source>
        <dbReference type="EnsemblMetazoa" id="Aqu2.1.01385_001"/>
    </source>
</evidence>